<feature type="region of interest" description="Disordered" evidence="1">
    <location>
        <begin position="330"/>
        <end position="351"/>
    </location>
</feature>
<comment type="caution">
    <text evidence="3">The sequence shown here is derived from an EMBL/GenBank/DDBJ whole genome shotgun (WGS) entry which is preliminary data.</text>
</comment>
<evidence type="ECO:0000313" key="3">
    <source>
        <dbReference type="EMBL" id="NGO38177.1"/>
    </source>
</evidence>
<dbReference type="SUPFAM" id="SSF51126">
    <property type="entry name" value="Pectin lyase-like"/>
    <property type="match status" value="1"/>
</dbReference>
<dbReference type="Pfam" id="PF13229">
    <property type="entry name" value="Beta_helix"/>
    <property type="match status" value="1"/>
</dbReference>
<dbReference type="RefSeq" id="WP_165105520.1">
    <property type="nucleotide sequence ID" value="NZ_JAAKYA010000012.1"/>
</dbReference>
<dbReference type="EMBL" id="JAAKYA010000012">
    <property type="protein sequence ID" value="NGO38177.1"/>
    <property type="molecule type" value="Genomic_DNA"/>
</dbReference>
<feature type="compositionally biased region" description="Low complexity" evidence="1">
    <location>
        <begin position="337"/>
        <end position="348"/>
    </location>
</feature>
<name>A0A6M1RKZ8_9BACT</name>
<evidence type="ECO:0000256" key="1">
    <source>
        <dbReference type="SAM" id="MobiDB-lite"/>
    </source>
</evidence>
<dbReference type="Gene3D" id="2.160.20.10">
    <property type="entry name" value="Single-stranded right-handed beta-helix, Pectin lyase-like"/>
    <property type="match status" value="1"/>
</dbReference>
<evidence type="ECO:0000313" key="4">
    <source>
        <dbReference type="Proteomes" id="UP000477311"/>
    </source>
</evidence>
<evidence type="ECO:0000259" key="2">
    <source>
        <dbReference type="Pfam" id="PF13229"/>
    </source>
</evidence>
<dbReference type="InterPro" id="IPR039448">
    <property type="entry name" value="Beta_helix"/>
</dbReference>
<dbReference type="InterPro" id="IPR006626">
    <property type="entry name" value="PbH1"/>
</dbReference>
<protein>
    <submittedName>
        <fullName evidence="3">Right-handed parallel beta-helix repeat-containing protein</fullName>
    </submittedName>
</protein>
<dbReference type="InterPro" id="IPR011050">
    <property type="entry name" value="Pectin_lyase_fold/virulence"/>
</dbReference>
<reference evidence="3 4" key="1">
    <citation type="submission" date="2020-02" db="EMBL/GenBank/DDBJ databases">
        <title>Draft genome sequence of Limisphaera ngatamarikiensis NGM72.4T, a thermophilic Verrucomicrobia grouped in subdivision 3.</title>
        <authorList>
            <person name="Carere C.R."/>
            <person name="Steen J."/>
            <person name="Hugenholtz P."/>
            <person name="Stott M.B."/>
        </authorList>
    </citation>
    <scope>NUCLEOTIDE SEQUENCE [LARGE SCALE GENOMIC DNA]</scope>
    <source>
        <strain evidence="3 4">NGM72.4</strain>
    </source>
</reference>
<accession>A0A6M1RKZ8</accession>
<proteinExistence type="predicted"/>
<feature type="domain" description="Right handed beta helix" evidence="2">
    <location>
        <begin position="99"/>
        <end position="220"/>
    </location>
</feature>
<sequence length="441" mass="47015">MPLRLWQGVEQPVRIERLGTNDWADLSATGTNAELIVQHAVVTGGQTIVRNGARGRFEFVTFRDFPAGTGTTPILLSDRAESIRVRACVFTNYYETLFRHGVIVVEDSLFEGIRGDGIDFDGAMPGSVIRRCTLRHGAASNVDGVDLGSNSAGVTVEDCWIHDFPFDKGVSIGESSTNIVVRGCVIYDVDSGVAVKDSSVAILVQNTVTRCHHGFHLYEKVAGQGGGHVLAWNNLLWGNTSAITLDALSTIVLHHSNTDGPSPWPGEGNLNLDPQFRDPARDDFRPDAASPLTLAGTNGTPLGALGAVGSFLVDTDSDGVPDPWEWVWGLDPRDPSDGASDPDGDGMSTSAEFLAGTDPFDAGSRFEIRILASAGLPVLAFSAVPDRLYTLEWQPLGTASGSPLWNVDSTHAVAEAGAIVVPVETTSGPGRLYRVAVRPVW</sequence>
<dbReference type="InterPro" id="IPR012334">
    <property type="entry name" value="Pectin_lyas_fold"/>
</dbReference>
<organism evidence="3 4">
    <name type="scientific">Limisphaera ngatamarikiensis</name>
    <dbReference type="NCBI Taxonomy" id="1324935"/>
    <lineage>
        <taxon>Bacteria</taxon>
        <taxon>Pseudomonadati</taxon>
        <taxon>Verrucomicrobiota</taxon>
        <taxon>Verrucomicrobiia</taxon>
        <taxon>Limisphaerales</taxon>
        <taxon>Limisphaeraceae</taxon>
        <taxon>Limisphaera</taxon>
    </lineage>
</organism>
<dbReference type="AlphaFoldDB" id="A0A6M1RKZ8"/>
<dbReference type="Proteomes" id="UP000477311">
    <property type="component" value="Unassembled WGS sequence"/>
</dbReference>
<gene>
    <name evidence="3" type="ORF">G4L39_02040</name>
</gene>
<keyword evidence="4" id="KW-1185">Reference proteome</keyword>
<dbReference type="SMART" id="SM00710">
    <property type="entry name" value="PbH1"/>
    <property type="match status" value="6"/>
</dbReference>